<dbReference type="Proteomes" id="UP001596405">
    <property type="component" value="Unassembled WGS sequence"/>
</dbReference>
<sequence>MLKVCKVIIAFVLLGLCSCITPPADYNKFTEGELDFVSYHEGQSIKFIDTNNVVGIYKQTEYERYFYEFNGMMGPTNTFQEKYRVTFSGAGYLFVALGAEVISYPGAGGLNIQFNNYTVSGSAVFSPRLSSKVINGITYKDVYSIRAFKPGTPYLSDTATMYYNREHGVIQLLFPNGKSITRID</sequence>
<name>A0ABW2DHV8_9BACT</name>
<comment type="caution">
    <text evidence="2">The sequence shown here is derived from an EMBL/GenBank/DDBJ whole genome shotgun (WGS) entry which is preliminary data.</text>
</comment>
<evidence type="ECO:0000313" key="2">
    <source>
        <dbReference type="EMBL" id="MFC6996192.1"/>
    </source>
</evidence>
<feature type="signal peptide" evidence="1">
    <location>
        <begin position="1"/>
        <end position="24"/>
    </location>
</feature>
<protein>
    <recommendedName>
        <fullName evidence="4">Lipoprotein</fullName>
    </recommendedName>
</protein>
<dbReference type="RefSeq" id="WP_066619706.1">
    <property type="nucleotide sequence ID" value="NZ_JBHSYQ010000003.1"/>
</dbReference>
<evidence type="ECO:0000256" key="1">
    <source>
        <dbReference type="SAM" id="SignalP"/>
    </source>
</evidence>
<dbReference type="EMBL" id="JBHSYQ010000003">
    <property type="protein sequence ID" value="MFC6996192.1"/>
    <property type="molecule type" value="Genomic_DNA"/>
</dbReference>
<reference evidence="3" key="1">
    <citation type="journal article" date="2019" name="Int. J. Syst. Evol. Microbiol.">
        <title>The Global Catalogue of Microorganisms (GCM) 10K type strain sequencing project: providing services to taxonomists for standard genome sequencing and annotation.</title>
        <authorList>
            <consortium name="The Broad Institute Genomics Platform"/>
            <consortium name="The Broad Institute Genome Sequencing Center for Infectious Disease"/>
            <person name="Wu L."/>
            <person name="Ma J."/>
        </authorList>
    </citation>
    <scope>NUCLEOTIDE SEQUENCE [LARGE SCALE GENOMIC DNA]</scope>
    <source>
        <strain evidence="3">CGMCC 4.7393</strain>
    </source>
</reference>
<keyword evidence="3" id="KW-1185">Reference proteome</keyword>
<proteinExistence type="predicted"/>
<evidence type="ECO:0008006" key="4">
    <source>
        <dbReference type="Google" id="ProtNLM"/>
    </source>
</evidence>
<dbReference type="PROSITE" id="PS51257">
    <property type="entry name" value="PROKAR_LIPOPROTEIN"/>
    <property type="match status" value="1"/>
</dbReference>
<keyword evidence="1" id="KW-0732">Signal</keyword>
<accession>A0ABW2DHV8</accession>
<organism evidence="2 3">
    <name type="scientific">Rufibacter roseus</name>
    <dbReference type="NCBI Taxonomy" id="1567108"/>
    <lineage>
        <taxon>Bacteria</taxon>
        <taxon>Pseudomonadati</taxon>
        <taxon>Bacteroidota</taxon>
        <taxon>Cytophagia</taxon>
        <taxon>Cytophagales</taxon>
        <taxon>Hymenobacteraceae</taxon>
        <taxon>Rufibacter</taxon>
    </lineage>
</organism>
<evidence type="ECO:0000313" key="3">
    <source>
        <dbReference type="Proteomes" id="UP001596405"/>
    </source>
</evidence>
<feature type="chain" id="PRO_5045575131" description="Lipoprotein" evidence="1">
    <location>
        <begin position="25"/>
        <end position="184"/>
    </location>
</feature>
<gene>
    <name evidence="2" type="ORF">ACFQHR_01090</name>
</gene>